<reference evidence="3 4" key="1">
    <citation type="submission" date="2019-07" db="EMBL/GenBank/DDBJ databases">
        <title>Whole genome shotgun sequence of Segetibacter aerophilus NBRC 106135.</title>
        <authorList>
            <person name="Hosoyama A."/>
            <person name="Uohara A."/>
            <person name="Ohji S."/>
            <person name="Ichikawa N."/>
        </authorList>
    </citation>
    <scope>NUCLEOTIDE SEQUENCE [LARGE SCALE GENOMIC DNA]</scope>
    <source>
        <strain evidence="3 4">NBRC 106135</strain>
    </source>
</reference>
<keyword evidence="4" id="KW-1185">Reference proteome</keyword>
<feature type="modified residue" description="4-aspartylphosphate" evidence="1">
    <location>
        <position position="61"/>
    </location>
</feature>
<evidence type="ECO:0000256" key="1">
    <source>
        <dbReference type="PROSITE-ProRule" id="PRU00169"/>
    </source>
</evidence>
<dbReference type="Gene3D" id="3.40.50.2300">
    <property type="match status" value="1"/>
</dbReference>
<dbReference type="PANTHER" id="PTHR44520:SF1">
    <property type="entry name" value="TWO-COMPONENT SYSTEM REGULATORY PROTEIN"/>
    <property type="match status" value="1"/>
</dbReference>
<name>A0A512BHF6_9BACT</name>
<dbReference type="CDD" id="cd17557">
    <property type="entry name" value="REC_Rcp-like"/>
    <property type="match status" value="1"/>
</dbReference>
<dbReference type="AlphaFoldDB" id="A0A512BHF6"/>
<dbReference type="Proteomes" id="UP000321513">
    <property type="component" value="Unassembled WGS sequence"/>
</dbReference>
<accession>A0A512BHF6</accession>
<feature type="domain" description="Response regulatory" evidence="2">
    <location>
        <begin position="6"/>
        <end position="128"/>
    </location>
</feature>
<dbReference type="EMBL" id="BJYT01000019">
    <property type="protein sequence ID" value="GEO11305.1"/>
    <property type="molecule type" value="Genomic_DNA"/>
</dbReference>
<dbReference type="InterPro" id="IPR011006">
    <property type="entry name" value="CheY-like_superfamily"/>
</dbReference>
<keyword evidence="1" id="KW-0597">Phosphoprotein</keyword>
<comment type="caution">
    <text evidence="3">The sequence shown here is derived from an EMBL/GenBank/DDBJ whole genome shotgun (WGS) entry which is preliminary data.</text>
</comment>
<dbReference type="RefSeq" id="WP_147205417.1">
    <property type="nucleotide sequence ID" value="NZ_BJYT01000019.1"/>
</dbReference>
<dbReference type="Pfam" id="PF00072">
    <property type="entry name" value="Response_reg"/>
    <property type="match status" value="1"/>
</dbReference>
<dbReference type="SUPFAM" id="SSF52172">
    <property type="entry name" value="CheY-like"/>
    <property type="match status" value="1"/>
</dbReference>
<dbReference type="PROSITE" id="PS50110">
    <property type="entry name" value="RESPONSE_REGULATORY"/>
    <property type="match status" value="1"/>
</dbReference>
<dbReference type="PANTHER" id="PTHR44520">
    <property type="entry name" value="RESPONSE REGULATOR RCP1-RELATED"/>
    <property type="match status" value="1"/>
</dbReference>
<dbReference type="OrthoDB" id="663690at2"/>
<gene>
    <name evidence="3" type="ORF">SAE01_38010</name>
</gene>
<protein>
    <submittedName>
        <fullName evidence="3">Response regulator</fullName>
    </submittedName>
</protein>
<sequence>MKDSFTILLADDDPDDQELIIHAFSEVASTFNLHVVNDGQQVLDFLTTTSDNKLPCLIVLDYNMPELNGAQVLQHLTGHERYKAIPKIILSTSSNPKYIDDCMHKGAHAYRVKPDNFTQLIVLAKEMLEFCSSAA</sequence>
<evidence type="ECO:0000259" key="2">
    <source>
        <dbReference type="PROSITE" id="PS50110"/>
    </source>
</evidence>
<proteinExistence type="predicted"/>
<dbReference type="SMART" id="SM00448">
    <property type="entry name" value="REC"/>
    <property type="match status" value="1"/>
</dbReference>
<dbReference type="InterPro" id="IPR001789">
    <property type="entry name" value="Sig_transdc_resp-reg_receiver"/>
</dbReference>
<organism evidence="3 4">
    <name type="scientific">Segetibacter aerophilus</name>
    <dbReference type="NCBI Taxonomy" id="670293"/>
    <lineage>
        <taxon>Bacteria</taxon>
        <taxon>Pseudomonadati</taxon>
        <taxon>Bacteroidota</taxon>
        <taxon>Chitinophagia</taxon>
        <taxon>Chitinophagales</taxon>
        <taxon>Chitinophagaceae</taxon>
        <taxon>Segetibacter</taxon>
    </lineage>
</organism>
<evidence type="ECO:0000313" key="3">
    <source>
        <dbReference type="EMBL" id="GEO11305.1"/>
    </source>
</evidence>
<dbReference type="InterPro" id="IPR052893">
    <property type="entry name" value="TCS_response_regulator"/>
</dbReference>
<evidence type="ECO:0000313" key="4">
    <source>
        <dbReference type="Proteomes" id="UP000321513"/>
    </source>
</evidence>
<dbReference type="GO" id="GO:0000160">
    <property type="term" value="P:phosphorelay signal transduction system"/>
    <property type="evidence" value="ECO:0007669"/>
    <property type="project" value="InterPro"/>
</dbReference>